<dbReference type="PANTHER" id="PTHR30204:SF89">
    <property type="entry name" value="HTH MERR-TYPE DOMAIN-CONTAINING PROTEIN"/>
    <property type="match status" value="1"/>
</dbReference>
<dbReference type="Gene3D" id="1.10.1660.10">
    <property type="match status" value="1"/>
</dbReference>
<feature type="region of interest" description="Disordered" evidence="2">
    <location>
        <begin position="122"/>
        <end position="151"/>
    </location>
</feature>
<proteinExistence type="predicted"/>
<keyword evidence="1" id="KW-0238">DNA-binding</keyword>
<dbReference type="SUPFAM" id="SSF46955">
    <property type="entry name" value="Putative DNA-binding domain"/>
    <property type="match status" value="1"/>
</dbReference>
<feature type="domain" description="HTH merR-type" evidence="3">
    <location>
        <begin position="38"/>
        <end position="95"/>
    </location>
</feature>
<evidence type="ECO:0000256" key="2">
    <source>
        <dbReference type="SAM" id="MobiDB-lite"/>
    </source>
</evidence>
<evidence type="ECO:0000313" key="5">
    <source>
        <dbReference type="Proteomes" id="UP000270343"/>
    </source>
</evidence>
<feature type="compositionally biased region" description="Low complexity" evidence="2">
    <location>
        <begin position="122"/>
        <end position="131"/>
    </location>
</feature>
<protein>
    <submittedName>
        <fullName evidence="4">MerR family transcriptional regulator</fullName>
    </submittedName>
</protein>
<reference evidence="4 5" key="1">
    <citation type="journal article" date="2015" name="Antonie Van Leeuwenhoek">
        <title>Streptomyces klenkii sp. nov., isolated from deep marine sediment.</title>
        <authorList>
            <person name="Veyisoglu A."/>
            <person name="Sahin N."/>
        </authorList>
    </citation>
    <scope>NUCLEOTIDE SEQUENCE [LARGE SCALE GENOMIC DNA]</scope>
    <source>
        <strain evidence="4 5">KCTC 29202</strain>
    </source>
</reference>
<dbReference type="EMBL" id="RBAM01000014">
    <property type="protein sequence ID" value="RKN64557.1"/>
    <property type="molecule type" value="Genomic_DNA"/>
</dbReference>
<dbReference type="Pfam" id="PF13411">
    <property type="entry name" value="MerR_1"/>
    <property type="match status" value="1"/>
</dbReference>
<dbReference type="PANTHER" id="PTHR30204">
    <property type="entry name" value="REDOX-CYCLING DRUG-SENSING TRANSCRIPTIONAL ACTIVATOR SOXR"/>
    <property type="match status" value="1"/>
</dbReference>
<evidence type="ECO:0000259" key="3">
    <source>
        <dbReference type="PROSITE" id="PS50937"/>
    </source>
</evidence>
<dbReference type="InterPro" id="IPR009061">
    <property type="entry name" value="DNA-bd_dom_put_sf"/>
</dbReference>
<sequence>MLRTPSGGAGSPGAAGAEGRLVSIGTVLNLLREEFPEVTISKIRFLEAEGLVEPQRTPSGYRKFSTEDVERLGCVLRMQRDHYLPLRVIKEHLEARARGEAPQLPAPAKPRDGALVAADGRIAGPPGAAGDAARDDGAEPGAFEPVPPPRLGREELLSATGVTEGDLAEWESYGLVTPHPDGGFDADAVAVARLVADLGRFGLEPRHLRVMKAAADRQAGLVEQVVAPLRRHRNPQTRAHAEATTRELATLSVRLHAALVQAALHAGSH</sequence>
<evidence type="ECO:0000313" key="4">
    <source>
        <dbReference type="EMBL" id="RKN64557.1"/>
    </source>
</evidence>
<dbReference type="RefSeq" id="WP_120758423.1">
    <property type="nucleotide sequence ID" value="NZ_JBFADQ010000029.1"/>
</dbReference>
<dbReference type="CDD" id="cd00592">
    <property type="entry name" value="HTH_MerR-like"/>
    <property type="match status" value="1"/>
</dbReference>
<dbReference type="SMART" id="SM00422">
    <property type="entry name" value="HTH_MERR"/>
    <property type="match status" value="1"/>
</dbReference>
<keyword evidence="5" id="KW-1185">Reference proteome</keyword>
<organism evidence="4 5">
    <name type="scientific">Streptomyces klenkii</name>
    <dbReference type="NCBI Taxonomy" id="1420899"/>
    <lineage>
        <taxon>Bacteria</taxon>
        <taxon>Bacillati</taxon>
        <taxon>Actinomycetota</taxon>
        <taxon>Actinomycetes</taxon>
        <taxon>Kitasatosporales</taxon>
        <taxon>Streptomycetaceae</taxon>
        <taxon>Streptomyces</taxon>
    </lineage>
</organism>
<dbReference type="PROSITE" id="PS50937">
    <property type="entry name" value="HTH_MERR_2"/>
    <property type="match status" value="1"/>
</dbReference>
<dbReference type="InterPro" id="IPR000551">
    <property type="entry name" value="MerR-type_HTH_dom"/>
</dbReference>
<dbReference type="GO" id="GO:0003677">
    <property type="term" value="F:DNA binding"/>
    <property type="evidence" value="ECO:0007669"/>
    <property type="project" value="UniProtKB-KW"/>
</dbReference>
<comment type="caution">
    <text evidence="4">The sequence shown here is derived from an EMBL/GenBank/DDBJ whole genome shotgun (WGS) entry which is preliminary data.</text>
</comment>
<gene>
    <name evidence="4" type="ORF">D7231_28445</name>
</gene>
<dbReference type="AlphaFoldDB" id="A0A3B0AXL8"/>
<dbReference type="InterPro" id="IPR047057">
    <property type="entry name" value="MerR_fam"/>
</dbReference>
<evidence type="ECO:0000256" key="1">
    <source>
        <dbReference type="ARBA" id="ARBA00023125"/>
    </source>
</evidence>
<accession>A0A3B0AXL8</accession>
<dbReference type="OrthoDB" id="3191171at2"/>
<name>A0A3B0AXL8_9ACTN</name>
<dbReference type="Proteomes" id="UP000270343">
    <property type="component" value="Unassembled WGS sequence"/>
</dbReference>
<dbReference type="GO" id="GO:0003700">
    <property type="term" value="F:DNA-binding transcription factor activity"/>
    <property type="evidence" value="ECO:0007669"/>
    <property type="project" value="InterPro"/>
</dbReference>